<feature type="transmembrane region" description="Helical" evidence="6">
    <location>
        <begin position="177"/>
        <end position="200"/>
    </location>
</feature>
<feature type="transmembrane region" description="Helical" evidence="6">
    <location>
        <begin position="280"/>
        <end position="299"/>
    </location>
</feature>
<dbReference type="PANTHER" id="PTHR23502">
    <property type="entry name" value="MAJOR FACILITATOR SUPERFAMILY"/>
    <property type="match status" value="1"/>
</dbReference>
<comment type="caution">
    <text evidence="8">The sequence shown here is derived from an EMBL/GenBank/DDBJ whole genome shotgun (WGS) entry which is preliminary data.</text>
</comment>
<dbReference type="InterPro" id="IPR011701">
    <property type="entry name" value="MFS"/>
</dbReference>
<evidence type="ECO:0000313" key="8">
    <source>
        <dbReference type="EMBL" id="KAL2830798.1"/>
    </source>
</evidence>
<reference evidence="8 9" key="1">
    <citation type="submission" date="2024-07" db="EMBL/GenBank/DDBJ databases">
        <title>Section-level genome sequencing and comparative genomics of Aspergillus sections Usti and Cavernicolus.</title>
        <authorList>
            <consortium name="Lawrence Berkeley National Laboratory"/>
            <person name="Nybo J.L."/>
            <person name="Vesth T.C."/>
            <person name="Theobald S."/>
            <person name="Frisvad J.C."/>
            <person name="Larsen T.O."/>
            <person name="Kjaerboelling I."/>
            <person name="Rothschild-Mancinelli K."/>
            <person name="Lyhne E.K."/>
            <person name="Kogle M.E."/>
            <person name="Barry K."/>
            <person name="Clum A."/>
            <person name="Na H."/>
            <person name="Ledsgaard L."/>
            <person name="Lin J."/>
            <person name="Lipzen A."/>
            <person name="Kuo A."/>
            <person name="Riley R."/>
            <person name="Mondo S."/>
            <person name="LaButti K."/>
            <person name="Haridas S."/>
            <person name="Pangalinan J."/>
            <person name="Salamov A.A."/>
            <person name="Simmons B.A."/>
            <person name="Magnuson J.K."/>
            <person name="Chen J."/>
            <person name="Drula E."/>
            <person name="Henrissat B."/>
            <person name="Wiebenga A."/>
            <person name="Lubbers R.J."/>
            <person name="Gomes A.C."/>
            <person name="Makela M.R."/>
            <person name="Stajich J."/>
            <person name="Grigoriev I.V."/>
            <person name="Mortensen U.H."/>
            <person name="De vries R.P."/>
            <person name="Baker S.E."/>
            <person name="Andersen M.R."/>
        </authorList>
    </citation>
    <scope>NUCLEOTIDE SEQUENCE [LARGE SCALE GENOMIC DNA]</scope>
    <source>
        <strain evidence="8 9">CBS 600.67</strain>
    </source>
</reference>
<protein>
    <submittedName>
        <fullName evidence="8">Bicyclomycin resistance protein</fullName>
    </submittedName>
</protein>
<evidence type="ECO:0000256" key="3">
    <source>
        <dbReference type="ARBA" id="ARBA00022692"/>
    </source>
</evidence>
<evidence type="ECO:0000313" key="9">
    <source>
        <dbReference type="Proteomes" id="UP001610335"/>
    </source>
</evidence>
<evidence type="ECO:0000256" key="2">
    <source>
        <dbReference type="ARBA" id="ARBA00022448"/>
    </source>
</evidence>
<keyword evidence="4 6" id="KW-1133">Transmembrane helix</keyword>
<keyword evidence="9" id="KW-1185">Reference proteome</keyword>
<dbReference type="PANTHER" id="PTHR23502:SF31">
    <property type="entry name" value="POLYAMINE TRANSPORTER 1"/>
    <property type="match status" value="1"/>
</dbReference>
<keyword evidence="5 6" id="KW-0472">Membrane</keyword>
<dbReference type="Proteomes" id="UP001610335">
    <property type="component" value="Unassembled WGS sequence"/>
</dbReference>
<keyword evidence="2" id="KW-0813">Transport</keyword>
<feature type="transmembrane region" description="Helical" evidence="6">
    <location>
        <begin position="144"/>
        <end position="165"/>
    </location>
</feature>
<feature type="transmembrane region" description="Helical" evidence="6">
    <location>
        <begin position="453"/>
        <end position="473"/>
    </location>
</feature>
<evidence type="ECO:0000256" key="6">
    <source>
        <dbReference type="SAM" id="Phobius"/>
    </source>
</evidence>
<sequence length="489" mass="53522">MCGRQVKQGRNKDYDCSIKKPPGPEIVEFDGPDDPTHPINWPLSRKLLVSLALGFSTFTVGFNSSLFSSVTDALAETYQVTHTVATLGMCLYVLGFATGPIFWAPLSELKGRRVIILLGILGFAIFCLGVASATNIQTVMLCRFWAGIFAASPMTIAGAVFADLFNGQTRGPATCIFSMNILMGPMLAPSVGGFICQSSLGWRWTAWLGSLMGFTGFILSALALDETYAPVLLTSKASALRHATGNWNLHSKHEEIILDWKTLVLTYLARPLQLLCTEPLVALISIYLAFIYGIMYLFLTAYPMVFQQVHGFRPGIAGLAYLGIAVGMLIGGVYVISTQPSYYRKLKANNGVIIPEWRLPPAMAGSVAFATGVFWFGWSGYQSNTHWIVPVLSGLPTGFGLFCIFQQLLNYLFDMYLPYAASVNAGSSVLRSLCGFGFPLFAKSLFDALGINWASTLLGCIAAMCVTLPWVFYRWGPQMRARSKYCLQI</sequence>
<dbReference type="PROSITE" id="PS50850">
    <property type="entry name" value="MFS"/>
    <property type="match status" value="1"/>
</dbReference>
<proteinExistence type="predicted"/>
<dbReference type="Pfam" id="PF07690">
    <property type="entry name" value="MFS_1"/>
    <property type="match status" value="1"/>
</dbReference>
<evidence type="ECO:0000256" key="5">
    <source>
        <dbReference type="ARBA" id="ARBA00023136"/>
    </source>
</evidence>
<dbReference type="CDD" id="cd17323">
    <property type="entry name" value="MFS_Tpo1_MDR_like"/>
    <property type="match status" value="1"/>
</dbReference>
<dbReference type="Gene3D" id="1.20.1250.20">
    <property type="entry name" value="MFS general substrate transporter like domains"/>
    <property type="match status" value="1"/>
</dbReference>
<feature type="transmembrane region" description="Helical" evidence="6">
    <location>
        <begin position="114"/>
        <end position="132"/>
    </location>
</feature>
<comment type="subcellular location">
    <subcellularLocation>
        <location evidence="1">Membrane</location>
        <topology evidence="1">Multi-pass membrane protein</topology>
    </subcellularLocation>
</comment>
<dbReference type="InterPro" id="IPR036259">
    <property type="entry name" value="MFS_trans_sf"/>
</dbReference>
<keyword evidence="3 6" id="KW-0812">Transmembrane</keyword>
<gene>
    <name evidence="8" type="ORF">BDW59DRAFT_169981</name>
</gene>
<evidence type="ECO:0000256" key="4">
    <source>
        <dbReference type="ARBA" id="ARBA00022989"/>
    </source>
</evidence>
<feature type="transmembrane region" description="Helical" evidence="6">
    <location>
        <begin position="206"/>
        <end position="224"/>
    </location>
</feature>
<feature type="transmembrane region" description="Helical" evidence="6">
    <location>
        <begin position="80"/>
        <end position="102"/>
    </location>
</feature>
<dbReference type="SUPFAM" id="SSF103473">
    <property type="entry name" value="MFS general substrate transporter"/>
    <property type="match status" value="1"/>
</dbReference>
<feature type="transmembrane region" description="Helical" evidence="6">
    <location>
        <begin position="359"/>
        <end position="381"/>
    </location>
</feature>
<feature type="transmembrane region" description="Helical" evidence="6">
    <location>
        <begin position="319"/>
        <end position="338"/>
    </location>
</feature>
<evidence type="ECO:0000256" key="1">
    <source>
        <dbReference type="ARBA" id="ARBA00004141"/>
    </source>
</evidence>
<dbReference type="InterPro" id="IPR020846">
    <property type="entry name" value="MFS_dom"/>
</dbReference>
<evidence type="ECO:0000259" key="7">
    <source>
        <dbReference type="PROSITE" id="PS50850"/>
    </source>
</evidence>
<organism evidence="8 9">
    <name type="scientific">Aspergillus cavernicola</name>
    <dbReference type="NCBI Taxonomy" id="176166"/>
    <lineage>
        <taxon>Eukaryota</taxon>
        <taxon>Fungi</taxon>
        <taxon>Dikarya</taxon>
        <taxon>Ascomycota</taxon>
        <taxon>Pezizomycotina</taxon>
        <taxon>Eurotiomycetes</taxon>
        <taxon>Eurotiomycetidae</taxon>
        <taxon>Eurotiales</taxon>
        <taxon>Aspergillaceae</taxon>
        <taxon>Aspergillus</taxon>
        <taxon>Aspergillus subgen. Nidulantes</taxon>
    </lineage>
</organism>
<feature type="domain" description="Major facilitator superfamily (MFS) profile" evidence="7">
    <location>
        <begin position="49"/>
        <end position="489"/>
    </location>
</feature>
<accession>A0ABR4ISQ1</accession>
<dbReference type="EMBL" id="JBFXLS010000011">
    <property type="protein sequence ID" value="KAL2830798.1"/>
    <property type="molecule type" value="Genomic_DNA"/>
</dbReference>
<name>A0ABR4ISQ1_9EURO</name>
<feature type="transmembrane region" description="Helical" evidence="6">
    <location>
        <begin position="387"/>
        <end position="405"/>
    </location>
</feature>